<organism evidence="4 5">
    <name type="scientific">Candidatus Edwardsbacteria bacterium GWF2_54_11</name>
    <dbReference type="NCBI Taxonomy" id="1817851"/>
    <lineage>
        <taxon>Bacteria</taxon>
        <taxon>Candidatus Edwardsiibacteriota</taxon>
    </lineage>
</organism>
<protein>
    <submittedName>
        <fullName evidence="4">Methylmalonyl-CoA epimerase</fullName>
    </submittedName>
</protein>
<evidence type="ECO:0000256" key="2">
    <source>
        <dbReference type="ARBA" id="ARBA00022723"/>
    </source>
</evidence>
<sequence>MHIKGIDHIGIAVKNLEEAQKFYTEGLGLALEAIETVESQKVKVAFIPVGDSRVELLESTAPDGNIAKFIEAKGEGIHHLALKVDNIEKALEELTAKGYQLIDKVPRVGAGGHRIAFVHPKSTKGVLLELSEGH</sequence>
<comment type="caution">
    <text evidence="4">The sequence shown here is derived from an EMBL/GenBank/DDBJ whole genome shotgun (WGS) entry which is preliminary data.</text>
</comment>
<accession>A0A1F5RHB8</accession>
<dbReference type="CDD" id="cd07249">
    <property type="entry name" value="MMCE"/>
    <property type="match status" value="1"/>
</dbReference>
<dbReference type="PANTHER" id="PTHR43048">
    <property type="entry name" value="METHYLMALONYL-COA EPIMERASE"/>
    <property type="match status" value="1"/>
</dbReference>
<reference evidence="4 5" key="1">
    <citation type="journal article" date="2016" name="Nat. Commun.">
        <title>Thousands of microbial genomes shed light on interconnected biogeochemical processes in an aquifer system.</title>
        <authorList>
            <person name="Anantharaman K."/>
            <person name="Brown C.T."/>
            <person name="Hug L.A."/>
            <person name="Sharon I."/>
            <person name="Castelle C.J."/>
            <person name="Probst A.J."/>
            <person name="Thomas B.C."/>
            <person name="Singh A."/>
            <person name="Wilkins M.J."/>
            <person name="Karaoz U."/>
            <person name="Brodie E.L."/>
            <person name="Williams K.H."/>
            <person name="Hubbard S.S."/>
            <person name="Banfield J.F."/>
        </authorList>
    </citation>
    <scope>NUCLEOTIDE SEQUENCE [LARGE SCALE GENOMIC DNA]</scope>
</reference>
<proteinExistence type="inferred from homology"/>
<dbReference type="EMBL" id="MFFM01000012">
    <property type="protein sequence ID" value="OGF13788.1"/>
    <property type="molecule type" value="Genomic_DNA"/>
</dbReference>
<dbReference type="Proteomes" id="UP000177230">
    <property type="component" value="Unassembled WGS sequence"/>
</dbReference>
<dbReference type="SUPFAM" id="SSF54593">
    <property type="entry name" value="Glyoxalase/Bleomycin resistance protein/Dihydroxybiphenyl dioxygenase"/>
    <property type="match status" value="1"/>
</dbReference>
<gene>
    <name evidence="4" type="ORF">A2024_06515</name>
</gene>
<dbReference type="InterPro" id="IPR037523">
    <property type="entry name" value="VOC_core"/>
</dbReference>
<evidence type="ECO:0000259" key="3">
    <source>
        <dbReference type="PROSITE" id="PS51819"/>
    </source>
</evidence>
<name>A0A1F5RHB8_9BACT</name>
<evidence type="ECO:0000313" key="5">
    <source>
        <dbReference type="Proteomes" id="UP000177230"/>
    </source>
</evidence>
<dbReference type="GO" id="GO:0046491">
    <property type="term" value="P:L-methylmalonyl-CoA metabolic process"/>
    <property type="evidence" value="ECO:0007669"/>
    <property type="project" value="TreeGrafter"/>
</dbReference>
<dbReference type="PANTHER" id="PTHR43048:SF3">
    <property type="entry name" value="METHYLMALONYL-COA EPIMERASE, MITOCHONDRIAL"/>
    <property type="match status" value="1"/>
</dbReference>
<dbReference type="InterPro" id="IPR017515">
    <property type="entry name" value="MeMalonyl-CoA_epimerase"/>
</dbReference>
<dbReference type="InterPro" id="IPR029068">
    <property type="entry name" value="Glyas_Bleomycin-R_OHBP_Dase"/>
</dbReference>
<dbReference type="GO" id="GO:0046872">
    <property type="term" value="F:metal ion binding"/>
    <property type="evidence" value="ECO:0007669"/>
    <property type="project" value="UniProtKB-KW"/>
</dbReference>
<keyword evidence="2" id="KW-0479">Metal-binding</keyword>
<dbReference type="NCBIfam" id="TIGR03081">
    <property type="entry name" value="metmalonyl_epim"/>
    <property type="match status" value="1"/>
</dbReference>
<dbReference type="Pfam" id="PF13669">
    <property type="entry name" value="Glyoxalase_4"/>
    <property type="match status" value="1"/>
</dbReference>
<dbReference type="InterPro" id="IPR051785">
    <property type="entry name" value="MMCE/EMCE_epimerase"/>
</dbReference>
<comment type="similarity">
    <text evidence="1">Belongs to the methylmalonyl-CoA epimerase family.</text>
</comment>
<dbReference type="Gene3D" id="3.10.180.10">
    <property type="entry name" value="2,3-Dihydroxybiphenyl 1,2-Dioxygenase, domain 1"/>
    <property type="match status" value="1"/>
</dbReference>
<feature type="domain" description="VOC" evidence="3">
    <location>
        <begin position="5"/>
        <end position="133"/>
    </location>
</feature>
<evidence type="ECO:0000313" key="4">
    <source>
        <dbReference type="EMBL" id="OGF13788.1"/>
    </source>
</evidence>
<dbReference type="GO" id="GO:0004493">
    <property type="term" value="F:methylmalonyl-CoA epimerase activity"/>
    <property type="evidence" value="ECO:0007669"/>
    <property type="project" value="TreeGrafter"/>
</dbReference>
<dbReference type="AlphaFoldDB" id="A0A1F5RHB8"/>
<dbReference type="PROSITE" id="PS51819">
    <property type="entry name" value="VOC"/>
    <property type="match status" value="1"/>
</dbReference>
<evidence type="ECO:0000256" key="1">
    <source>
        <dbReference type="ARBA" id="ARBA00009308"/>
    </source>
</evidence>